<organism evidence="2 3">
    <name type="scientific">Hyphomonas beringensis</name>
    <dbReference type="NCBI Taxonomy" id="1280946"/>
    <lineage>
        <taxon>Bacteria</taxon>
        <taxon>Pseudomonadati</taxon>
        <taxon>Pseudomonadota</taxon>
        <taxon>Alphaproteobacteria</taxon>
        <taxon>Hyphomonadales</taxon>
        <taxon>Hyphomonadaceae</taxon>
        <taxon>Hyphomonas</taxon>
    </lineage>
</organism>
<dbReference type="eggNOG" id="COG3804">
    <property type="taxonomic scope" value="Bacteria"/>
</dbReference>
<accession>A0A062UCV8</accession>
<dbReference type="SMART" id="SM01034">
    <property type="entry name" value="BLUF"/>
    <property type="match status" value="1"/>
</dbReference>
<dbReference type="OrthoDB" id="196105at2"/>
<dbReference type="Gene3D" id="3.30.70.100">
    <property type="match status" value="1"/>
</dbReference>
<name>A0A062UCV8_9PROT</name>
<evidence type="ECO:0000313" key="2">
    <source>
        <dbReference type="EMBL" id="KCZ55553.1"/>
    </source>
</evidence>
<dbReference type="PROSITE" id="PS50925">
    <property type="entry name" value="BLUF"/>
    <property type="match status" value="1"/>
</dbReference>
<gene>
    <name evidence="2" type="ORF">HY29_11600</name>
</gene>
<keyword evidence="3" id="KW-1185">Reference proteome</keyword>
<dbReference type="EMBL" id="AWFF01000029">
    <property type="protein sequence ID" value="KCZ55553.1"/>
    <property type="molecule type" value="Genomic_DNA"/>
</dbReference>
<sequence length="135" mass="15436">MYRLIYVSTASDAIAADDLENIIATAQRNNATRDITGVLLFNGLNFLQVLEGPRKEIEQLFMHINMDRRHVSVVTVLQEEMKERIFKTWAMAHRVSPQSKAPGRTTAENMSDILEGELPEHVRRVLDNFEQLKGI</sequence>
<dbReference type="PATRIC" id="fig|1280946.3.peg.1113"/>
<dbReference type="RefSeq" id="WP_051601172.1">
    <property type="nucleotide sequence ID" value="NZ_AWFF01000029.1"/>
</dbReference>
<reference evidence="2 3" key="1">
    <citation type="journal article" date="2014" name="Antonie Van Leeuwenhoek">
        <title>Hyphomonas beringensis sp. nov. and Hyphomonas chukchiensis sp. nov., isolated from surface seawater of the Bering Sea and Chukchi Sea.</title>
        <authorList>
            <person name="Li C."/>
            <person name="Lai Q."/>
            <person name="Li G."/>
            <person name="Dong C."/>
            <person name="Wang J."/>
            <person name="Liao Y."/>
            <person name="Shao Z."/>
        </authorList>
    </citation>
    <scope>NUCLEOTIDE SEQUENCE [LARGE SCALE GENOMIC DNA]</scope>
    <source>
        <strain evidence="2 3">25B14_1</strain>
    </source>
</reference>
<dbReference type="GO" id="GO:0009882">
    <property type="term" value="F:blue light photoreceptor activity"/>
    <property type="evidence" value="ECO:0007669"/>
    <property type="project" value="InterPro"/>
</dbReference>
<proteinExistence type="predicted"/>
<dbReference type="AlphaFoldDB" id="A0A062UCV8"/>
<dbReference type="GO" id="GO:0071949">
    <property type="term" value="F:FAD binding"/>
    <property type="evidence" value="ECO:0007669"/>
    <property type="project" value="InterPro"/>
</dbReference>
<evidence type="ECO:0000313" key="3">
    <source>
        <dbReference type="Proteomes" id="UP000027037"/>
    </source>
</evidence>
<dbReference type="STRING" id="1280946.HY29_11600"/>
<dbReference type="InterPro" id="IPR007024">
    <property type="entry name" value="BLUF_domain"/>
</dbReference>
<dbReference type="Proteomes" id="UP000027037">
    <property type="component" value="Unassembled WGS sequence"/>
</dbReference>
<protein>
    <recommendedName>
        <fullName evidence="1">BLUF domain-containing protein</fullName>
    </recommendedName>
</protein>
<comment type="caution">
    <text evidence="2">The sequence shown here is derived from an EMBL/GenBank/DDBJ whole genome shotgun (WGS) entry which is preliminary data.</text>
</comment>
<dbReference type="SUPFAM" id="SSF54975">
    <property type="entry name" value="Acylphosphatase/BLUF domain-like"/>
    <property type="match status" value="1"/>
</dbReference>
<dbReference type="InterPro" id="IPR036046">
    <property type="entry name" value="Acylphosphatase-like_dom_sf"/>
</dbReference>
<dbReference type="Pfam" id="PF04940">
    <property type="entry name" value="BLUF"/>
    <property type="match status" value="1"/>
</dbReference>
<evidence type="ECO:0000259" key="1">
    <source>
        <dbReference type="PROSITE" id="PS50925"/>
    </source>
</evidence>
<feature type="domain" description="BLUF" evidence="1">
    <location>
        <begin position="1"/>
        <end position="92"/>
    </location>
</feature>